<dbReference type="CDD" id="cd06186">
    <property type="entry name" value="NOX_Duox_like_FAD_NADP"/>
    <property type="match status" value="1"/>
</dbReference>
<keyword evidence="5" id="KW-1185">Reference proteome</keyword>
<sequence>MARLARIVKTSIRRANVIEIGDGYVRVDIDGVRWGTAPGRHVYVHFPTIKPLRPWESHPFSVLPTSLFHGQQQSSPSAPGRSSNDDGEVERHESNDIEKETKTAVTTAGLTLFIRKSSGMTKSLPSSAAELLTLMDGPYPNKTSAVLSCDRVVLIAGGIGITGVLPWIDSHPSVKLAMER</sequence>
<comment type="caution">
    <text evidence="4">The sequence shown here is derived from an EMBL/GenBank/DDBJ whole genome shotgun (WGS) entry which is preliminary data.</text>
</comment>
<dbReference type="PANTHER" id="PTHR32361:SF9">
    <property type="entry name" value="FERRIC REDUCTASE TRANSMEMBRANE COMPONENT 3-RELATED"/>
    <property type="match status" value="1"/>
</dbReference>
<dbReference type="InterPro" id="IPR039261">
    <property type="entry name" value="FNR_nucleotide-bd"/>
</dbReference>
<dbReference type="Proteomes" id="UP001628179">
    <property type="component" value="Unassembled WGS sequence"/>
</dbReference>
<organism evidence="4 5">
    <name type="scientific">Madurella fahalii</name>
    <dbReference type="NCBI Taxonomy" id="1157608"/>
    <lineage>
        <taxon>Eukaryota</taxon>
        <taxon>Fungi</taxon>
        <taxon>Dikarya</taxon>
        <taxon>Ascomycota</taxon>
        <taxon>Pezizomycotina</taxon>
        <taxon>Sordariomycetes</taxon>
        <taxon>Sordariomycetidae</taxon>
        <taxon>Sordariales</taxon>
        <taxon>Sordariales incertae sedis</taxon>
        <taxon>Madurella</taxon>
    </lineage>
</organism>
<evidence type="ECO:0000256" key="1">
    <source>
        <dbReference type="ARBA" id="ARBA00022448"/>
    </source>
</evidence>
<proteinExistence type="predicted"/>
<gene>
    <name evidence="4" type="ORF">MFIFM68171_05606</name>
</gene>
<evidence type="ECO:0000256" key="2">
    <source>
        <dbReference type="SAM" id="MobiDB-lite"/>
    </source>
</evidence>
<protein>
    <recommendedName>
        <fullName evidence="3">FAD-binding FR-type domain-containing protein</fullName>
    </recommendedName>
</protein>
<feature type="region of interest" description="Disordered" evidence="2">
    <location>
        <begin position="67"/>
        <end position="101"/>
    </location>
</feature>
<reference evidence="4 5" key="1">
    <citation type="submission" date="2024-09" db="EMBL/GenBank/DDBJ databases">
        <title>Itraconazole resistance in Madurella fahalii resulting from another homologue of gene encoding cytochrome P450 14-alpha sterol demethylase (CYP51).</title>
        <authorList>
            <person name="Yoshioka I."/>
            <person name="Fahal A.H."/>
            <person name="Kaneko S."/>
            <person name="Yaguchi T."/>
        </authorList>
    </citation>
    <scope>NUCLEOTIDE SEQUENCE [LARGE SCALE GENOMIC DNA]</scope>
    <source>
        <strain evidence="4 5">IFM 68171</strain>
    </source>
</reference>
<dbReference type="InterPro" id="IPR013112">
    <property type="entry name" value="FAD-bd_8"/>
</dbReference>
<evidence type="ECO:0000313" key="5">
    <source>
        <dbReference type="Proteomes" id="UP001628179"/>
    </source>
</evidence>
<dbReference type="InterPro" id="IPR051410">
    <property type="entry name" value="Ferric/Cupric_Reductase"/>
</dbReference>
<accession>A0ABQ0GCB9</accession>
<dbReference type="GeneID" id="98176349"/>
<dbReference type="Pfam" id="PF08022">
    <property type="entry name" value="FAD_binding_8"/>
    <property type="match status" value="1"/>
</dbReference>
<feature type="compositionally biased region" description="Basic and acidic residues" evidence="2">
    <location>
        <begin position="89"/>
        <end position="101"/>
    </location>
</feature>
<dbReference type="InterPro" id="IPR017927">
    <property type="entry name" value="FAD-bd_FR_type"/>
</dbReference>
<feature type="compositionally biased region" description="Polar residues" evidence="2">
    <location>
        <begin position="68"/>
        <end position="82"/>
    </location>
</feature>
<dbReference type="PANTHER" id="PTHR32361">
    <property type="entry name" value="FERRIC/CUPRIC REDUCTASE TRANSMEMBRANE COMPONENT"/>
    <property type="match status" value="1"/>
</dbReference>
<dbReference type="RefSeq" id="XP_070917127.1">
    <property type="nucleotide sequence ID" value="XM_071061026.1"/>
</dbReference>
<dbReference type="EMBL" id="BAAFSV010000003">
    <property type="protein sequence ID" value="GAB1315396.1"/>
    <property type="molecule type" value="Genomic_DNA"/>
</dbReference>
<dbReference type="Gene3D" id="3.40.50.80">
    <property type="entry name" value="Nucleotide-binding domain of ferredoxin-NADP reductase (FNR) module"/>
    <property type="match status" value="1"/>
</dbReference>
<evidence type="ECO:0000313" key="4">
    <source>
        <dbReference type="EMBL" id="GAB1315396.1"/>
    </source>
</evidence>
<name>A0ABQ0GCB9_9PEZI</name>
<dbReference type="PROSITE" id="PS51384">
    <property type="entry name" value="FAD_FR"/>
    <property type="match status" value="1"/>
</dbReference>
<feature type="domain" description="FAD-binding FR-type" evidence="3">
    <location>
        <begin position="1"/>
        <end position="145"/>
    </location>
</feature>
<dbReference type="SUPFAM" id="SSF52343">
    <property type="entry name" value="Ferredoxin reductase-like, C-terminal NADP-linked domain"/>
    <property type="match status" value="1"/>
</dbReference>
<keyword evidence="1" id="KW-0813">Transport</keyword>
<evidence type="ECO:0000259" key="3">
    <source>
        <dbReference type="PROSITE" id="PS51384"/>
    </source>
</evidence>